<evidence type="ECO:0000313" key="2">
    <source>
        <dbReference type="EMBL" id="MBB5660315.1"/>
    </source>
</evidence>
<feature type="domain" description="AB hydrolase-1" evidence="1">
    <location>
        <begin position="35"/>
        <end position="279"/>
    </location>
</feature>
<dbReference type="PRINTS" id="PR00111">
    <property type="entry name" value="ABHYDROLASE"/>
</dbReference>
<dbReference type="OrthoDB" id="9791366at2"/>
<dbReference type="Gene3D" id="3.40.50.1820">
    <property type="entry name" value="alpha/beta hydrolase"/>
    <property type="match status" value="1"/>
</dbReference>
<proteinExistence type="predicted"/>
<evidence type="ECO:0000313" key="3">
    <source>
        <dbReference type="Proteomes" id="UP000548978"/>
    </source>
</evidence>
<dbReference type="PANTHER" id="PTHR43194:SF2">
    <property type="entry name" value="PEROXISOMAL MEMBRANE PROTEIN LPX1"/>
    <property type="match status" value="1"/>
</dbReference>
<dbReference type="Pfam" id="PF00561">
    <property type="entry name" value="Abhydrolase_1"/>
    <property type="match status" value="1"/>
</dbReference>
<keyword evidence="3" id="KW-1185">Reference proteome</keyword>
<comment type="caution">
    <text evidence="2">The sequence shown here is derived from an EMBL/GenBank/DDBJ whole genome shotgun (WGS) entry which is preliminary data.</text>
</comment>
<accession>A0A7W9A389</accession>
<gene>
    <name evidence="2" type="ORF">FHS65_001060</name>
</gene>
<dbReference type="InterPro" id="IPR000073">
    <property type="entry name" value="AB_hydrolase_1"/>
</dbReference>
<dbReference type="PANTHER" id="PTHR43194">
    <property type="entry name" value="HYDROLASE ALPHA/BETA FOLD FAMILY"/>
    <property type="match status" value="1"/>
</dbReference>
<sequence>MTETRTYAERRFTSEDGLDLYSRDYAGADGQARLPVIAIHGLTRNSADFHGIATLLAQGGRRVLAVDVRGRGRSDRALDPMTYQPATYAKDVLALLAQTGIERAVFLGTSMGGLITMAVSALRSKVIAAAILNDIGPEVDKAGLARIAAYTGTPVDTPTWEAAAAYVEKTNGVAFPHYGPEDWAAFARRVFREGTEGTPVLDYDPDISVPIRAAGDKALVPNLWPMFGRLAKARPTLLVRGETSDLLSAGIAAKMRKRAPRMDYVEVPGIGHAPMLDEPAARAAIFEFLSDVP</sequence>
<dbReference type="InterPro" id="IPR050228">
    <property type="entry name" value="Carboxylesterase_BioH"/>
</dbReference>
<evidence type="ECO:0000259" key="1">
    <source>
        <dbReference type="Pfam" id="PF00561"/>
    </source>
</evidence>
<dbReference type="Proteomes" id="UP000548978">
    <property type="component" value="Unassembled WGS sequence"/>
</dbReference>
<dbReference type="AlphaFoldDB" id="A0A7W9A389"/>
<dbReference type="RefSeq" id="WP_123288191.1">
    <property type="nucleotide sequence ID" value="NZ_JACIJB010000003.1"/>
</dbReference>
<reference evidence="2 3" key="1">
    <citation type="submission" date="2020-08" db="EMBL/GenBank/DDBJ databases">
        <title>Genomic Encyclopedia of Type Strains, Phase IV (KMG-IV): sequencing the most valuable type-strain genomes for metagenomic binning, comparative biology and taxonomic classification.</title>
        <authorList>
            <person name="Goeker M."/>
        </authorList>
    </citation>
    <scope>NUCLEOTIDE SEQUENCE [LARGE SCALE GENOMIC DNA]</scope>
    <source>
        <strain evidence="2 3">DSM 24448</strain>
    </source>
</reference>
<dbReference type="EMBL" id="JACIJB010000003">
    <property type="protein sequence ID" value="MBB5660315.1"/>
    <property type="molecule type" value="Genomic_DNA"/>
</dbReference>
<dbReference type="InterPro" id="IPR029058">
    <property type="entry name" value="AB_hydrolase_fold"/>
</dbReference>
<protein>
    <submittedName>
        <fullName evidence="2">Pimeloyl-ACP methyl ester carboxylesterase</fullName>
    </submittedName>
</protein>
<name>A0A7W9A389_9CAUL</name>
<organism evidence="2 3">
    <name type="scientific">Brevundimonas halotolerans</name>
    <dbReference type="NCBI Taxonomy" id="69670"/>
    <lineage>
        <taxon>Bacteria</taxon>
        <taxon>Pseudomonadati</taxon>
        <taxon>Pseudomonadota</taxon>
        <taxon>Alphaproteobacteria</taxon>
        <taxon>Caulobacterales</taxon>
        <taxon>Caulobacteraceae</taxon>
        <taxon>Brevundimonas</taxon>
    </lineage>
</organism>
<dbReference type="SUPFAM" id="SSF53474">
    <property type="entry name" value="alpha/beta-Hydrolases"/>
    <property type="match status" value="1"/>
</dbReference>